<protein>
    <recommendedName>
        <fullName evidence="4">EamA domain-containing protein</fullName>
    </recommendedName>
</protein>
<feature type="transmembrane region" description="Helical" evidence="1">
    <location>
        <begin position="52"/>
        <end position="71"/>
    </location>
</feature>
<feature type="transmembrane region" description="Helical" evidence="1">
    <location>
        <begin position="77"/>
        <end position="106"/>
    </location>
</feature>
<organism evidence="2 3">
    <name type="scientific">Belnapia mucosa</name>
    <dbReference type="NCBI Taxonomy" id="2804532"/>
    <lineage>
        <taxon>Bacteria</taxon>
        <taxon>Pseudomonadati</taxon>
        <taxon>Pseudomonadota</taxon>
        <taxon>Alphaproteobacteria</taxon>
        <taxon>Acetobacterales</taxon>
        <taxon>Roseomonadaceae</taxon>
        <taxon>Belnapia</taxon>
    </lineage>
</organism>
<keyword evidence="1" id="KW-0812">Transmembrane</keyword>
<keyword evidence="1" id="KW-1133">Transmembrane helix</keyword>
<accession>A0ABS1V9N8</accession>
<comment type="caution">
    <text evidence="2">The sequence shown here is derived from an EMBL/GenBank/DDBJ whole genome shotgun (WGS) entry which is preliminary data.</text>
</comment>
<dbReference type="RefSeq" id="WP_236033996.1">
    <property type="nucleotide sequence ID" value="NZ_JAEUXJ010000014.1"/>
</dbReference>
<sequence length="123" mass="13008">MAAALVVVLLDDVSLGGVRQILGVCLVLSASAVWSGFGLLTARLKIDPIGTAATVAVLPAIGYLPLYLLLVEPQLHVAGAAVVLTQVAIQGVLIGTVSVFVYSWVVQRLGRLAPRRAWRWCHP</sequence>
<reference evidence="2 3" key="1">
    <citation type="submission" date="2021-01" db="EMBL/GenBank/DDBJ databases">
        <title>Belnapia mucosa sp. nov. and Belnapia arida sp. nov., isolated from the Tabernas Desert (Almeria, Spain).</title>
        <authorList>
            <person name="Molina-Menor E."/>
            <person name="Vidal-Verdu A."/>
            <person name="Calonge A."/>
            <person name="Satari L."/>
            <person name="Pereto Magraner J."/>
            <person name="Porcar Miralles M."/>
        </authorList>
    </citation>
    <scope>NUCLEOTIDE SEQUENCE [LARGE SCALE GENOMIC DNA]</scope>
    <source>
        <strain evidence="2 3">T6</strain>
    </source>
</reference>
<dbReference type="Proteomes" id="UP000606490">
    <property type="component" value="Unassembled WGS sequence"/>
</dbReference>
<gene>
    <name evidence="2" type="ORF">JMJ55_23955</name>
</gene>
<evidence type="ECO:0000256" key="1">
    <source>
        <dbReference type="SAM" id="Phobius"/>
    </source>
</evidence>
<keyword evidence="3" id="KW-1185">Reference proteome</keyword>
<keyword evidence="1" id="KW-0472">Membrane</keyword>
<proteinExistence type="predicted"/>
<evidence type="ECO:0000313" key="2">
    <source>
        <dbReference type="EMBL" id="MBL6458395.1"/>
    </source>
</evidence>
<feature type="transmembrane region" description="Helical" evidence="1">
    <location>
        <begin position="20"/>
        <end position="40"/>
    </location>
</feature>
<name>A0ABS1V9N8_9PROT</name>
<dbReference type="EMBL" id="JAEUXJ010000014">
    <property type="protein sequence ID" value="MBL6458395.1"/>
    <property type="molecule type" value="Genomic_DNA"/>
</dbReference>
<evidence type="ECO:0008006" key="4">
    <source>
        <dbReference type="Google" id="ProtNLM"/>
    </source>
</evidence>
<evidence type="ECO:0000313" key="3">
    <source>
        <dbReference type="Proteomes" id="UP000606490"/>
    </source>
</evidence>